<dbReference type="EMBL" id="RJVQ01000002">
    <property type="protein sequence ID" value="RQW64381.1"/>
    <property type="molecule type" value="Genomic_DNA"/>
</dbReference>
<dbReference type="SUPFAM" id="SSF53850">
    <property type="entry name" value="Periplasmic binding protein-like II"/>
    <property type="match status" value="1"/>
</dbReference>
<accession>A0A3N9TJN8</accession>
<evidence type="ECO:0000256" key="4">
    <source>
        <dbReference type="SAM" id="SignalP"/>
    </source>
</evidence>
<dbReference type="OrthoDB" id="9785015at2"/>
<evidence type="ECO:0000256" key="1">
    <source>
        <dbReference type="ARBA" id="ARBA00009175"/>
    </source>
</evidence>
<evidence type="ECO:0000313" key="6">
    <source>
        <dbReference type="Proteomes" id="UP000281112"/>
    </source>
</evidence>
<name>A0A3N9TJN8_9VIBR</name>
<dbReference type="AlphaFoldDB" id="A0A3N9TJN8"/>
<dbReference type="NCBIfam" id="TIGR01256">
    <property type="entry name" value="modA"/>
    <property type="match status" value="1"/>
</dbReference>
<protein>
    <submittedName>
        <fullName evidence="5">Molybdate ABC transporter substrate-binding protein</fullName>
    </submittedName>
</protein>
<keyword evidence="6" id="KW-1185">Reference proteome</keyword>
<evidence type="ECO:0000313" key="5">
    <source>
        <dbReference type="EMBL" id="RQW64381.1"/>
    </source>
</evidence>
<keyword evidence="2" id="KW-0479">Metal-binding</keyword>
<evidence type="ECO:0000256" key="3">
    <source>
        <dbReference type="ARBA" id="ARBA00022729"/>
    </source>
</evidence>
<sequence length="250" mass="27496">MRHIITLLTLFIISTLSHASSSLNVAVAGGFRPAMIDIEKAFTQKTGITLKTSYASVGALFAQIQHGAPFDVFISADTNTPKRLEEAGLALPGSRISHSISKLVLWSADSTLIDSQGHVLTTSRYQHLAIPNPKVGVHGRTALEAMKNMGIYEEVKTRLVEGKNALQTFEYVDTGVAELGFISYSLIYHQHKKIRGSYWIIPQTFYPPMIEQAVALKQAENNPQATQLLSFLTSEEGQKIIQAHGYDLPD</sequence>
<dbReference type="InterPro" id="IPR050682">
    <property type="entry name" value="ModA/WtpA"/>
</dbReference>
<evidence type="ECO:0000256" key="2">
    <source>
        <dbReference type="ARBA" id="ARBA00022723"/>
    </source>
</evidence>
<gene>
    <name evidence="5" type="primary">modA</name>
    <name evidence="5" type="ORF">EES38_07335</name>
</gene>
<feature type="signal peptide" evidence="4">
    <location>
        <begin position="1"/>
        <end position="19"/>
    </location>
</feature>
<dbReference type="PIRSF" id="PIRSF004846">
    <property type="entry name" value="ModA"/>
    <property type="match status" value="1"/>
</dbReference>
<dbReference type="PANTHER" id="PTHR30632">
    <property type="entry name" value="MOLYBDATE-BINDING PERIPLASMIC PROTEIN"/>
    <property type="match status" value="1"/>
</dbReference>
<dbReference type="RefSeq" id="WP_124936502.1">
    <property type="nucleotide sequence ID" value="NZ_RJVQ01000002.1"/>
</dbReference>
<proteinExistence type="inferred from homology"/>
<dbReference type="Pfam" id="PF13531">
    <property type="entry name" value="SBP_bac_11"/>
    <property type="match status" value="1"/>
</dbReference>
<reference evidence="5 6" key="1">
    <citation type="submission" date="2018-11" db="EMBL/GenBank/DDBJ databases">
        <title>Vibrio LJC006 sp. nov., isolated from seawater during the bloom of the enteromorpha.</title>
        <authorList>
            <person name="Liang J."/>
        </authorList>
    </citation>
    <scope>NUCLEOTIDE SEQUENCE [LARGE SCALE GENOMIC DNA]</scope>
    <source>
        <strain evidence="5 6">LJC006</strain>
    </source>
</reference>
<organism evidence="5 6">
    <name type="scientific">Vibrio viridaestus</name>
    <dbReference type="NCBI Taxonomy" id="2487322"/>
    <lineage>
        <taxon>Bacteria</taxon>
        <taxon>Pseudomonadati</taxon>
        <taxon>Pseudomonadota</taxon>
        <taxon>Gammaproteobacteria</taxon>
        <taxon>Vibrionales</taxon>
        <taxon>Vibrionaceae</taxon>
        <taxon>Vibrio</taxon>
    </lineage>
</organism>
<dbReference type="GO" id="GO:0015689">
    <property type="term" value="P:molybdate ion transport"/>
    <property type="evidence" value="ECO:0007669"/>
    <property type="project" value="InterPro"/>
</dbReference>
<dbReference type="CDD" id="cd13539">
    <property type="entry name" value="PBP2_AvModA"/>
    <property type="match status" value="1"/>
</dbReference>
<dbReference type="InterPro" id="IPR005950">
    <property type="entry name" value="ModA"/>
</dbReference>
<keyword evidence="3 4" id="KW-0732">Signal</keyword>
<comment type="similarity">
    <text evidence="1">Belongs to the bacterial solute-binding protein ModA family.</text>
</comment>
<dbReference type="GO" id="GO:0030973">
    <property type="term" value="F:molybdate ion binding"/>
    <property type="evidence" value="ECO:0007669"/>
    <property type="project" value="InterPro"/>
</dbReference>
<dbReference type="InterPro" id="IPR044084">
    <property type="entry name" value="AvModA-like_subst-bd"/>
</dbReference>
<dbReference type="Proteomes" id="UP000281112">
    <property type="component" value="Unassembled WGS sequence"/>
</dbReference>
<dbReference type="GO" id="GO:0046872">
    <property type="term" value="F:metal ion binding"/>
    <property type="evidence" value="ECO:0007669"/>
    <property type="project" value="UniProtKB-KW"/>
</dbReference>
<dbReference type="Gene3D" id="3.40.190.10">
    <property type="entry name" value="Periplasmic binding protein-like II"/>
    <property type="match status" value="2"/>
</dbReference>
<comment type="caution">
    <text evidence="5">The sequence shown here is derived from an EMBL/GenBank/DDBJ whole genome shotgun (WGS) entry which is preliminary data.</text>
</comment>
<feature type="chain" id="PRO_5018152680" evidence="4">
    <location>
        <begin position="20"/>
        <end position="250"/>
    </location>
</feature>
<dbReference type="PANTHER" id="PTHR30632:SF14">
    <property type="entry name" value="TUNGSTATE_MOLYBDATE_CHROMATE-BINDING PROTEIN MODA"/>
    <property type="match status" value="1"/>
</dbReference>